<evidence type="ECO:0000256" key="5">
    <source>
        <dbReference type="ARBA" id="ARBA00048542"/>
    </source>
</evidence>
<dbReference type="PANTHER" id="PTHR43741:SF4">
    <property type="entry name" value="FMN-DEPENDENT NADH:QUINONE OXIDOREDUCTASE"/>
    <property type="match status" value="1"/>
</dbReference>
<protein>
    <recommendedName>
        <fullName evidence="6">FMN dependent NADH:quinone oxidoreductase</fullName>
        <ecNumber evidence="6">1.6.5.-</ecNumber>
    </recommendedName>
    <alternativeName>
        <fullName evidence="6">Azo-dye reductase</fullName>
    </alternativeName>
    <alternativeName>
        <fullName evidence="6">FMN-dependent NADH-azo compound oxidoreductase</fullName>
    </alternativeName>
    <alternativeName>
        <fullName evidence="6">FMN-dependent NADH-azoreductase</fullName>
        <ecNumber evidence="6">1.7.1.17</ecNumber>
    </alternativeName>
</protein>
<dbReference type="Gene3D" id="3.40.50.360">
    <property type="match status" value="1"/>
</dbReference>
<dbReference type="RefSeq" id="WP_377584673.1">
    <property type="nucleotide sequence ID" value="NZ_JBHTKA010000014.1"/>
</dbReference>
<evidence type="ECO:0000256" key="3">
    <source>
        <dbReference type="ARBA" id="ARBA00023002"/>
    </source>
</evidence>
<accession>A0ABW3K9U4</accession>
<evidence type="ECO:0000256" key="6">
    <source>
        <dbReference type="HAMAP-Rule" id="MF_01216"/>
    </source>
</evidence>
<comment type="catalytic activity">
    <reaction evidence="6">
        <text>2 a quinone + NADH + H(+) = 2 a 1,4-benzosemiquinone + NAD(+)</text>
        <dbReference type="Rhea" id="RHEA:65952"/>
        <dbReference type="ChEBI" id="CHEBI:15378"/>
        <dbReference type="ChEBI" id="CHEBI:57540"/>
        <dbReference type="ChEBI" id="CHEBI:57945"/>
        <dbReference type="ChEBI" id="CHEBI:132124"/>
        <dbReference type="ChEBI" id="CHEBI:134225"/>
    </reaction>
</comment>
<dbReference type="InterPro" id="IPR003680">
    <property type="entry name" value="Flavodoxin_fold"/>
</dbReference>
<evidence type="ECO:0000256" key="2">
    <source>
        <dbReference type="ARBA" id="ARBA00022643"/>
    </source>
</evidence>
<feature type="binding site" evidence="6">
    <location>
        <begin position="16"/>
        <end position="18"/>
    </location>
    <ligand>
        <name>FMN</name>
        <dbReference type="ChEBI" id="CHEBI:58210"/>
    </ligand>
</feature>
<evidence type="ECO:0000313" key="8">
    <source>
        <dbReference type="EMBL" id="MFD1002873.1"/>
    </source>
</evidence>
<feature type="binding site" evidence="6">
    <location>
        <position position="10"/>
    </location>
    <ligand>
        <name>FMN</name>
        <dbReference type="ChEBI" id="CHEBI:58210"/>
    </ligand>
</feature>
<dbReference type="Pfam" id="PF02525">
    <property type="entry name" value="Flavodoxin_2"/>
    <property type="match status" value="1"/>
</dbReference>
<keyword evidence="1 6" id="KW-0285">Flavoprotein</keyword>
<dbReference type="InterPro" id="IPR050104">
    <property type="entry name" value="FMN-dep_NADH:Q_OxRdtase_AzoR1"/>
</dbReference>
<gene>
    <name evidence="6" type="primary">azoR</name>
    <name evidence="8" type="ORF">ACFQ21_26335</name>
</gene>
<proteinExistence type="inferred from homology"/>
<comment type="function">
    <text evidence="6">Quinone reductase that provides resistance to thiol-specific stress caused by electrophilic quinones.</text>
</comment>
<evidence type="ECO:0000313" key="9">
    <source>
        <dbReference type="Proteomes" id="UP001597112"/>
    </source>
</evidence>
<comment type="caution">
    <text evidence="8">The sequence shown here is derived from an EMBL/GenBank/DDBJ whole genome shotgun (WGS) entry which is preliminary data.</text>
</comment>
<keyword evidence="3 6" id="KW-0560">Oxidoreductase</keyword>
<evidence type="ECO:0000259" key="7">
    <source>
        <dbReference type="Pfam" id="PF02525"/>
    </source>
</evidence>
<keyword evidence="9" id="KW-1185">Reference proteome</keyword>
<dbReference type="PANTHER" id="PTHR43741">
    <property type="entry name" value="FMN-DEPENDENT NADH-AZOREDUCTASE 1"/>
    <property type="match status" value="1"/>
</dbReference>
<reference evidence="9" key="1">
    <citation type="journal article" date="2019" name="Int. J. Syst. Evol. Microbiol.">
        <title>The Global Catalogue of Microorganisms (GCM) 10K type strain sequencing project: providing services to taxonomists for standard genome sequencing and annotation.</title>
        <authorList>
            <consortium name="The Broad Institute Genomics Platform"/>
            <consortium name="The Broad Institute Genome Sequencing Center for Infectious Disease"/>
            <person name="Wu L."/>
            <person name="Ma J."/>
        </authorList>
    </citation>
    <scope>NUCLEOTIDE SEQUENCE [LARGE SCALE GENOMIC DNA]</scope>
    <source>
        <strain evidence="9">CCUG 58938</strain>
    </source>
</reference>
<dbReference type="HAMAP" id="MF_01216">
    <property type="entry name" value="Azoreductase_type1"/>
    <property type="match status" value="1"/>
</dbReference>
<evidence type="ECO:0000256" key="1">
    <source>
        <dbReference type="ARBA" id="ARBA00022630"/>
    </source>
</evidence>
<keyword evidence="2 6" id="KW-0288">FMN</keyword>
<sequence>MKKILHIISSPRREESNSTLLGKSIIEKLQAQHPGSTVVTNNVVDKNYLPLQPVHVTAYKLPDESHTPEQRKALQNSDEAVAQLFHADIVVISIPLYNFNIPAALKGWVDHVVRGGKTFSYQAGRPEGLLTGRKVYLAIASNGVYSDGPMKPMDHAEPYMRFILGFMGMTDITTYRIEGSGMAGVMETAVKKGLESVLI</sequence>
<dbReference type="EC" id="1.7.1.17" evidence="6"/>
<comment type="caution">
    <text evidence="6">Lacks conserved residue(s) required for the propagation of feature annotation.</text>
</comment>
<dbReference type="InterPro" id="IPR029039">
    <property type="entry name" value="Flavoprotein-like_sf"/>
</dbReference>
<keyword evidence="4 6" id="KW-0520">NAD</keyword>
<organism evidence="8 9">
    <name type="scientific">Ohtaekwangia kribbensis</name>
    <dbReference type="NCBI Taxonomy" id="688913"/>
    <lineage>
        <taxon>Bacteria</taxon>
        <taxon>Pseudomonadati</taxon>
        <taxon>Bacteroidota</taxon>
        <taxon>Cytophagia</taxon>
        <taxon>Cytophagales</taxon>
        <taxon>Fulvivirgaceae</taxon>
        <taxon>Ohtaekwangia</taxon>
    </lineage>
</organism>
<evidence type="ECO:0000256" key="4">
    <source>
        <dbReference type="ARBA" id="ARBA00023027"/>
    </source>
</evidence>
<dbReference type="EMBL" id="JBHTKA010000014">
    <property type="protein sequence ID" value="MFD1002873.1"/>
    <property type="molecule type" value="Genomic_DNA"/>
</dbReference>
<comment type="similarity">
    <text evidence="6">Belongs to the azoreductase type 1 family.</text>
</comment>
<comment type="cofactor">
    <cofactor evidence="6">
        <name>FMN</name>
        <dbReference type="ChEBI" id="CHEBI:58210"/>
    </cofactor>
    <text evidence="6">Binds 1 FMN per subunit.</text>
</comment>
<feature type="domain" description="Flavodoxin-like fold" evidence="7">
    <location>
        <begin position="2"/>
        <end position="183"/>
    </location>
</feature>
<comment type="subunit">
    <text evidence="6">Homodimer.</text>
</comment>
<name>A0ABW3K9U4_9BACT</name>
<dbReference type="InterPro" id="IPR023048">
    <property type="entry name" value="NADH:quinone_OxRdtase_FMN_depd"/>
</dbReference>
<comment type="catalytic activity">
    <reaction evidence="5">
        <text>N,N-dimethyl-1,4-phenylenediamine + anthranilate + 2 NAD(+) = 2-(4-dimethylaminophenyl)diazenylbenzoate + 2 NADH + 2 H(+)</text>
        <dbReference type="Rhea" id="RHEA:55872"/>
        <dbReference type="ChEBI" id="CHEBI:15378"/>
        <dbReference type="ChEBI" id="CHEBI:15783"/>
        <dbReference type="ChEBI" id="CHEBI:16567"/>
        <dbReference type="ChEBI" id="CHEBI:57540"/>
        <dbReference type="ChEBI" id="CHEBI:57945"/>
        <dbReference type="ChEBI" id="CHEBI:71579"/>
        <dbReference type="EC" id="1.7.1.17"/>
    </reaction>
    <physiologicalReaction direction="right-to-left" evidence="5">
        <dbReference type="Rhea" id="RHEA:55874"/>
    </physiologicalReaction>
</comment>
<dbReference type="EC" id="1.6.5.-" evidence="6"/>
<dbReference type="Proteomes" id="UP001597112">
    <property type="component" value="Unassembled WGS sequence"/>
</dbReference>
<dbReference type="SUPFAM" id="SSF52218">
    <property type="entry name" value="Flavoproteins"/>
    <property type="match status" value="1"/>
</dbReference>
<comment type="function">
    <text evidence="6">Also exhibits azoreductase activity. Catalyzes the reductive cleavage of the azo bond in aromatic azo compounds to the corresponding amines.</text>
</comment>